<dbReference type="SUPFAM" id="SSF56349">
    <property type="entry name" value="DNA breaking-rejoining enzymes"/>
    <property type="match status" value="1"/>
</dbReference>
<gene>
    <name evidence="4" type="ORF">F7D25_12495</name>
</gene>
<feature type="region of interest" description="Disordered" evidence="2">
    <location>
        <begin position="1"/>
        <end position="22"/>
    </location>
</feature>
<evidence type="ECO:0000313" key="4">
    <source>
        <dbReference type="EMBL" id="MQP15208.1"/>
    </source>
</evidence>
<sequence length="190" mass="21815">MIDKNPTAQLKKEEKKPLKRSGNDRGYLEIDEVKKLIETPCNDEQIKMAFLFACFCGLRLSDVKDMKWKDIKFDADGGAVVSKVQVKTRQSIVVPLSANALMWLPDRGKAKDNEPVYDLPTHFTINRSVKKWAKDAQIEKNVTFHLSSHNKIFYQLNINGLSNFKNVTANDLETSYILFLSQLCYIKRTL</sequence>
<dbReference type="PANTHER" id="PTHR30349:SF64">
    <property type="entry name" value="PROPHAGE INTEGRASE INTD-RELATED"/>
    <property type="match status" value="1"/>
</dbReference>
<name>A0A6G1VQS6_9BACT</name>
<dbReference type="Proteomes" id="UP000477980">
    <property type="component" value="Unassembled WGS sequence"/>
</dbReference>
<evidence type="ECO:0000259" key="3">
    <source>
        <dbReference type="PROSITE" id="PS51898"/>
    </source>
</evidence>
<evidence type="ECO:0000313" key="5">
    <source>
        <dbReference type="Proteomes" id="UP000477980"/>
    </source>
</evidence>
<protein>
    <submittedName>
        <fullName evidence="4">Tyrosine-type recombinase/integrase</fullName>
    </submittedName>
</protein>
<keyword evidence="1" id="KW-0233">DNA recombination</keyword>
<dbReference type="InterPro" id="IPR002104">
    <property type="entry name" value="Integrase_catalytic"/>
</dbReference>
<dbReference type="Gene3D" id="1.10.443.10">
    <property type="entry name" value="Intergrase catalytic core"/>
    <property type="match status" value="1"/>
</dbReference>
<feature type="compositionally biased region" description="Basic and acidic residues" evidence="2">
    <location>
        <begin position="10"/>
        <end position="22"/>
    </location>
</feature>
<dbReference type="AlphaFoldDB" id="A0A6G1VQS6"/>
<dbReference type="GO" id="GO:0003677">
    <property type="term" value="F:DNA binding"/>
    <property type="evidence" value="ECO:0007669"/>
    <property type="project" value="InterPro"/>
</dbReference>
<dbReference type="Pfam" id="PF00589">
    <property type="entry name" value="Phage_integrase"/>
    <property type="match status" value="1"/>
</dbReference>
<dbReference type="CDD" id="cd01185">
    <property type="entry name" value="INTN1_C_like"/>
    <property type="match status" value="1"/>
</dbReference>
<dbReference type="GO" id="GO:0015074">
    <property type="term" value="P:DNA integration"/>
    <property type="evidence" value="ECO:0007669"/>
    <property type="project" value="InterPro"/>
</dbReference>
<organism evidence="4 5">
    <name type="scientific">Segatella copri</name>
    <dbReference type="NCBI Taxonomy" id="165179"/>
    <lineage>
        <taxon>Bacteria</taxon>
        <taxon>Pseudomonadati</taxon>
        <taxon>Bacteroidota</taxon>
        <taxon>Bacteroidia</taxon>
        <taxon>Bacteroidales</taxon>
        <taxon>Prevotellaceae</taxon>
        <taxon>Segatella</taxon>
    </lineage>
</organism>
<proteinExistence type="predicted"/>
<dbReference type="PANTHER" id="PTHR30349">
    <property type="entry name" value="PHAGE INTEGRASE-RELATED"/>
    <property type="match status" value="1"/>
</dbReference>
<accession>A0A6G1VQS6</accession>
<reference evidence="4 5" key="1">
    <citation type="submission" date="2019-09" db="EMBL/GenBank/DDBJ databases">
        <title>Distinct polysaccharide growth profiles of human intestinal Prevotella copri isolates.</title>
        <authorList>
            <person name="Fehlner-Peach H."/>
            <person name="Magnabosco C."/>
            <person name="Raghavan V."/>
            <person name="Scher J.U."/>
            <person name="Tett A."/>
            <person name="Cox L.M."/>
            <person name="Gottsegen C."/>
            <person name="Watters A."/>
            <person name="Wiltshire- Gordon J.D."/>
            <person name="Segata N."/>
            <person name="Bonneau R."/>
            <person name="Littman D.R."/>
        </authorList>
    </citation>
    <scope>NUCLEOTIDE SEQUENCE [LARGE SCALE GENOMIC DNA]</scope>
    <source>
        <strain evidence="5">iAA917</strain>
    </source>
</reference>
<dbReference type="GO" id="GO:0006310">
    <property type="term" value="P:DNA recombination"/>
    <property type="evidence" value="ECO:0007669"/>
    <property type="project" value="UniProtKB-KW"/>
</dbReference>
<dbReference type="PROSITE" id="PS51898">
    <property type="entry name" value="TYR_RECOMBINASE"/>
    <property type="match status" value="1"/>
</dbReference>
<dbReference type="InterPro" id="IPR013762">
    <property type="entry name" value="Integrase-like_cat_sf"/>
</dbReference>
<dbReference type="EMBL" id="VZAH01000119">
    <property type="protein sequence ID" value="MQP15208.1"/>
    <property type="molecule type" value="Genomic_DNA"/>
</dbReference>
<evidence type="ECO:0000256" key="2">
    <source>
        <dbReference type="SAM" id="MobiDB-lite"/>
    </source>
</evidence>
<feature type="domain" description="Tyr recombinase" evidence="3">
    <location>
        <begin position="23"/>
        <end position="190"/>
    </location>
</feature>
<dbReference type="InterPro" id="IPR011010">
    <property type="entry name" value="DNA_brk_join_enz"/>
</dbReference>
<dbReference type="InterPro" id="IPR050090">
    <property type="entry name" value="Tyrosine_recombinase_XerCD"/>
</dbReference>
<evidence type="ECO:0000256" key="1">
    <source>
        <dbReference type="ARBA" id="ARBA00023172"/>
    </source>
</evidence>
<comment type="caution">
    <text evidence="4">The sequence shown here is derived from an EMBL/GenBank/DDBJ whole genome shotgun (WGS) entry which is preliminary data.</text>
</comment>